<proteinExistence type="predicted"/>
<reference evidence="1" key="1">
    <citation type="submission" date="2016-03" db="EMBL/GenBank/DDBJ databases">
        <authorList>
            <person name="Ploux O."/>
        </authorList>
    </citation>
    <scope>NUCLEOTIDE SEQUENCE</scope>
    <source>
        <tissue evidence="1">Mantle</tissue>
    </source>
</reference>
<dbReference type="EMBL" id="GELH01000747">
    <property type="protein sequence ID" value="JAS03525.1"/>
    <property type="molecule type" value="Transcribed_RNA"/>
</dbReference>
<evidence type="ECO:0000313" key="1">
    <source>
        <dbReference type="EMBL" id="JAS03525.1"/>
    </source>
</evidence>
<dbReference type="AlphaFoldDB" id="A0A194ALV1"/>
<protein>
    <submittedName>
        <fullName evidence="1">Uncharacterized protein</fullName>
    </submittedName>
</protein>
<organism evidence="1">
    <name type="scientific">Pinctada fucata</name>
    <name type="common">Akoya pearl oyster</name>
    <name type="synonym">Pinctada imbricata fucata</name>
    <dbReference type="NCBI Taxonomy" id="50426"/>
    <lineage>
        <taxon>Eukaryota</taxon>
        <taxon>Metazoa</taxon>
        <taxon>Spiralia</taxon>
        <taxon>Lophotrochozoa</taxon>
        <taxon>Mollusca</taxon>
        <taxon>Bivalvia</taxon>
        <taxon>Autobranchia</taxon>
        <taxon>Pteriomorphia</taxon>
        <taxon>Pterioida</taxon>
        <taxon>Pterioidea</taxon>
        <taxon>Pteriidae</taxon>
        <taxon>Pinctada</taxon>
    </lineage>
</organism>
<sequence>MENIHSFYPRNLRRHNPILLMNLVHRRRLLGLLIFRALYRLEEEILLLPRSCRSRFPCRCDCPRLLDSLRSNCKSSSKLLFDL</sequence>
<dbReference type="SMR" id="A0A194ALV1"/>
<name>A0A194ALV1_PINFU</name>
<dbReference type="EMBL" id="GELH01000748">
    <property type="protein sequence ID" value="JAS03524.1"/>
    <property type="molecule type" value="Transcribed_RNA"/>
</dbReference>
<accession>A0A194ALV1</accession>